<proteinExistence type="predicted"/>
<sequence>MMHKLLKHVLISLMVLSAFVACVSTDEMAQENVPNANAEATAISAVPSPWTVDFEDGTTMGWAGNNATADVAQNITHGGSYSMKVVSGDAGWKTVWFYNCGDKILADVPYSYSAWIYQESGQDVKFNITIKTTMSAYKGAVYGATVPSGKWTEIKSDSFVLSSDSGSPQDIYIEPQTPGTVFYVDDIAILPK</sequence>
<keyword evidence="1" id="KW-0378">Hydrolase</keyword>
<keyword evidence="2" id="KW-0732">Signal</keyword>
<reference evidence="4" key="1">
    <citation type="journal article" date="2020" name="mSystems">
        <title>Genome- and Community-Level Interaction Insights into Carbon Utilization and Element Cycling Functions of Hydrothermarchaeota in Hydrothermal Sediment.</title>
        <authorList>
            <person name="Zhou Z."/>
            <person name="Liu Y."/>
            <person name="Xu W."/>
            <person name="Pan J."/>
            <person name="Luo Z.H."/>
            <person name="Li M."/>
        </authorList>
    </citation>
    <scope>NUCLEOTIDE SEQUENCE [LARGE SCALE GENOMIC DNA]</scope>
    <source>
        <strain evidence="4">SpSt-503</strain>
    </source>
</reference>
<feature type="chain" id="PRO_5028114507" description="CBM-cenC domain-containing protein" evidence="2">
    <location>
        <begin position="21"/>
        <end position="192"/>
    </location>
</feature>
<dbReference type="Pfam" id="PF02018">
    <property type="entry name" value="CBM_4_9"/>
    <property type="match status" value="1"/>
</dbReference>
<evidence type="ECO:0000256" key="2">
    <source>
        <dbReference type="SAM" id="SignalP"/>
    </source>
</evidence>
<dbReference type="Gene3D" id="2.60.120.260">
    <property type="entry name" value="Galactose-binding domain-like"/>
    <property type="match status" value="1"/>
</dbReference>
<gene>
    <name evidence="4" type="ORF">ENS59_01280</name>
</gene>
<dbReference type="GO" id="GO:0016798">
    <property type="term" value="F:hydrolase activity, acting on glycosyl bonds"/>
    <property type="evidence" value="ECO:0007669"/>
    <property type="project" value="InterPro"/>
</dbReference>
<organism evidence="4">
    <name type="scientific">Gracilinema caldarium</name>
    <dbReference type="NCBI Taxonomy" id="215591"/>
    <lineage>
        <taxon>Bacteria</taxon>
        <taxon>Pseudomonadati</taxon>
        <taxon>Spirochaetota</taxon>
        <taxon>Spirochaetia</taxon>
        <taxon>Spirochaetales</taxon>
        <taxon>Breznakiellaceae</taxon>
        <taxon>Gracilinema</taxon>
    </lineage>
</organism>
<dbReference type="PROSITE" id="PS51257">
    <property type="entry name" value="PROKAR_LIPOPROTEIN"/>
    <property type="match status" value="1"/>
</dbReference>
<evidence type="ECO:0000256" key="1">
    <source>
        <dbReference type="ARBA" id="ARBA00022801"/>
    </source>
</evidence>
<dbReference type="InterPro" id="IPR003305">
    <property type="entry name" value="CenC_carb-bd"/>
</dbReference>
<comment type="caution">
    <text evidence="4">The sequence shown here is derived from an EMBL/GenBank/DDBJ whole genome shotgun (WGS) entry which is preliminary data.</text>
</comment>
<evidence type="ECO:0000313" key="4">
    <source>
        <dbReference type="EMBL" id="HFH28135.1"/>
    </source>
</evidence>
<dbReference type="EMBL" id="DSVL01000039">
    <property type="protein sequence ID" value="HFH28135.1"/>
    <property type="molecule type" value="Genomic_DNA"/>
</dbReference>
<feature type="signal peptide" evidence="2">
    <location>
        <begin position="1"/>
        <end position="20"/>
    </location>
</feature>
<dbReference type="InterPro" id="IPR008979">
    <property type="entry name" value="Galactose-bd-like_sf"/>
</dbReference>
<feature type="domain" description="CBM-cenC" evidence="3">
    <location>
        <begin position="53"/>
        <end position="176"/>
    </location>
</feature>
<dbReference type="SUPFAM" id="SSF49785">
    <property type="entry name" value="Galactose-binding domain-like"/>
    <property type="match status" value="1"/>
</dbReference>
<dbReference type="AlphaFoldDB" id="A0A7C3EEH1"/>
<accession>A0A7C3EEH1</accession>
<evidence type="ECO:0000259" key="3">
    <source>
        <dbReference type="Pfam" id="PF02018"/>
    </source>
</evidence>
<protein>
    <recommendedName>
        <fullName evidence="3">CBM-cenC domain-containing protein</fullName>
    </recommendedName>
</protein>
<name>A0A7C3EEH1_9SPIR</name>